<gene>
    <name evidence="5" type="ORF">CPB83DRAFT_877243</name>
</gene>
<dbReference type="OrthoDB" id="672793at2759"/>
<dbReference type="AlphaFoldDB" id="A0A9P6EAZ5"/>
<dbReference type="PANTHER" id="PTHR46648:SF1">
    <property type="entry name" value="ADENOSINE 5'-MONOPHOSPHORAMIDASE HNT1"/>
    <property type="match status" value="1"/>
</dbReference>
<dbReference type="EMBL" id="MU157883">
    <property type="protein sequence ID" value="KAF9525549.1"/>
    <property type="molecule type" value="Genomic_DNA"/>
</dbReference>
<dbReference type="PRINTS" id="PR00332">
    <property type="entry name" value="HISTRIAD"/>
</dbReference>
<sequence>MATKSLASCLFCKIIKGEIPSFKLFETETSFAFLDIGPLSKGHALVIPKYHAEKVHELPDSYMTDILPIAKKIAIAQGVENYNILQNNGKIAHQVVPHVHFHVIPKPAETDNEGLVIGWPTQKLEKEEIAKIYEELKAKIAAAGPADPAL</sequence>
<dbReference type="PROSITE" id="PS51084">
    <property type="entry name" value="HIT_2"/>
    <property type="match status" value="1"/>
</dbReference>
<dbReference type="SUPFAM" id="SSF54197">
    <property type="entry name" value="HIT-like"/>
    <property type="match status" value="1"/>
</dbReference>
<dbReference type="Proteomes" id="UP000807306">
    <property type="component" value="Unassembled WGS sequence"/>
</dbReference>
<accession>A0A9P6EAZ5</accession>
<name>A0A9P6EAZ5_9AGAR</name>
<dbReference type="InterPro" id="IPR039384">
    <property type="entry name" value="HINT"/>
</dbReference>
<organism evidence="5 6">
    <name type="scientific">Crepidotus variabilis</name>
    <dbReference type="NCBI Taxonomy" id="179855"/>
    <lineage>
        <taxon>Eukaryota</taxon>
        <taxon>Fungi</taxon>
        <taxon>Dikarya</taxon>
        <taxon>Basidiomycota</taxon>
        <taxon>Agaricomycotina</taxon>
        <taxon>Agaricomycetes</taxon>
        <taxon>Agaricomycetidae</taxon>
        <taxon>Agaricales</taxon>
        <taxon>Agaricineae</taxon>
        <taxon>Crepidotaceae</taxon>
        <taxon>Crepidotus</taxon>
    </lineage>
</organism>
<dbReference type="InterPro" id="IPR011146">
    <property type="entry name" value="HIT-like"/>
</dbReference>
<dbReference type="InterPro" id="IPR001310">
    <property type="entry name" value="Histidine_triad_HIT"/>
</dbReference>
<evidence type="ECO:0000313" key="6">
    <source>
        <dbReference type="Proteomes" id="UP000807306"/>
    </source>
</evidence>
<reference evidence="5" key="1">
    <citation type="submission" date="2020-11" db="EMBL/GenBank/DDBJ databases">
        <authorList>
            <consortium name="DOE Joint Genome Institute"/>
            <person name="Ahrendt S."/>
            <person name="Riley R."/>
            <person name="Andreopoulos W."/>
            <person name="Labutti K."/>
            <person name="Pangilinan J."/>
            <person name="Ruiz-Duenas F.J."/>
            <person name="Barrasa J.M."/>
            <person name="Sanchez-Garcia M."/>
            <person name="Camarero S."/>
            <person name="Miyauchi S."/>
            <person name="Serrano A."/>
            <person name="Linde D."/>
            <person name="Babiker R."/>
            <person name="Drula E."/>
            <person name="Ayuso-Fernandez I."/>
            <person name="Pacheco R."/>
            <person name="Padilla G."/>
            <person name="Ferreira P."/>
            <person name="Barriuso J."/>
            <person name="Kellner H."/>
            <person name="Castanera R."/>
            <person name="Alfaro M."/>
            <person name="Ramirez L."/>
            <person name="Pisabarro A.G."/>
            <person name="Kuo A."/>
            <person name="Tritt A."/>
            <person name="Lipzen A."/>
            <person name="He G."/>
            <person name="Yan M."/>
            <person name="Ng V."/>
            <person name="Cullen D."/>
            <person name="Martin F."/>
            <person name="Rosso M.-N."/>
            <person name="Henrissat B."/>
            <person name="Hibbett D."/>
            <person name="Martinez A.T."/>
            <person name="Grigoriev I.V."/>
        </authorList>
    </citation>
    <scope>NUCLEOTIDE SEQUENCE</scope>
    <source>
        <strain evidence="5">CBS 506.95</strain>
    </source>
</reference>
<feature type="domain" description="HIT" evidence="4">
    <location>
        <begin position="10"/>
        <end position="114"/>
    </location>
</feature>
<feature type="short sequence motif" description="Histidine triad motif" evidence="2 3">
    <location>
        <begin position="98"/>
        <end position="102"/>
    </location>
</feature>
<evidence type="ECO:0000256" key="1">
    <source>
        <dbReference type="PIRSR" id="PIRSR601310-1"/>
    </source>
</evidence>
<feature type="active site" description="Tele-AMP-histidine intermediate" evidence="1">
    <location>
        <position position="100"/>
    </location>
</feature>
<evidence type="ECO:0000259" key="4">
    <source>
        <dbReference type="PROSITE" id="PS51084"/>
    </source>
</evidence>
<dbReference type="InterPro" id="IPR036265">
    <property type="entry name" value="HIT-like_sf"/>
</dbReference>
<evidence type="ECO:0000256" key="2">
    <source>
        <dbReference type="PIRSR" id="PIRSR601310-3"/>
    </source>
</evidence>
<comment type="caution">
    <text evidence="5">The sequence shown here is derived from an EMBL/GenBank/DDBJ whole genome shotgun (WGS) entry which is preliminary data.</text>
</comment>
<dbReference type="GO" id="GO:0009117">
    <property type="term" value="P:nucleotide metabolic process"/>
    <property type="evidence" value="ECO:0007669"/>
    <property type="project" value="TreeGrafter"/>
</dbReference>
<protein>
    <submittedName>
        <fullName evidence="5">HIT-like protein</fullName>
    </submittedName>
</protein>
<dbReference type="CDD" id="cd01277">
    <property type="entry name" value="HINT_subgroup"/>
    <property type="match status" value="1"/>
</dbReference>
<dbReference type="PROSITE" id="PS00892">
    <property type="entry name" value="HIT_1"/>
    <property type="match status" value="1"/>
</dbReference>
<dbReference type="Gene3D" id="3.30.428.10">
    <property type="entry name" value="HIT-like"/>
    <property type="match status" value="1"/>
</dbReference>
<dbReference type="Pfam" id="PF01230">
    <property type="entry name" value="HIT"/>
    <property type="match status" value="1"/>
</dbReference>
<keyword evidence="6" id="KW-1185">Reference proteome</keyword>
<dbReference type="InterPro" id="IPR019808">
    <property type="entry name" value="Histidine_triad_CS"/>
</dbReference>
<dbReference type="PANTHER" id="PTHR46648">
    <property type="entry name" value="HIT FAMILY PROTEIN 1"/>
    <property type="match status" value="1"/>
</dbReference>
<evidence type="ECO:0000256" key="3">
    <source>
        <dbReference type="PROSITE-ProRule" id="PRU00464"/>
    </source>
</evidence>
<evidence type="ECO:0000313" key="5">
    <source>
        <dbReference type="EMBL" id="KAF9525549.1"/>
    </source>
</evidence>
<proteinExistence type="predicted"/>
<dbReference type="GO" id="GO:0003824">
    <property type="term" value="F:catalytic activity"/>
    <property type="evidence" value="ECO:0007669"/>
    <property type="project" value="InterPro"/>
</dbReference>